<dbReference type="Proteomes" id="UP000244090">
    <property type="component" value="Unassembled WGS sequence"/>
</dbReference>
<organism evidence="2 3">
    <name type="scientific">Kordia periserrulae</name>
    <dbReference type="NCBI Taxonomy" id="701523"/>
    <lineage>
        <taxon>Bacteria</taxon>
        <taxon>Pseudomonadati</taxon>
        <taxon>Bacteroidota</taxon>
        <taxon>Flavobacteriia</taxon>
        <taxon>Flavobacteriales</taxon>
        <taxon>Flavobacteriaceae</taxon>
        <taxon>Kordia</taxon>
    </lineage>
</organism>
<reference evidence="2 3" key="1">
    <citation type="submission" date="2018-04" db="EMBL/GenBank/DDBJ databases">
        <title>Genomic Encyclopedia of Archaeal and Bacterial Type Strains, Phase II (KMG-II): from individual species to whole genera.</title>
        <authorList>
            <person name="Goeker M."/>
        </authorList>
    </citation>
    <scope>NUCLEOTIDE SEQUENCE [LARGE SCALE GENOMIC DNA]</scope>
    <source>
        <strain evidence="2 3">DSM 25731</strain>
    </source>
</reference>
<gene>
    <name evidence="2" type="ORF">C8N46_103393</name>
</gene>
<sequence length="132" mass="15551">MLKNRIVLFTICLLSSYLVMAQKNITEVQFEKDKIILNGKKAFDYRKEGNNYAILDLKGNELITGEIRKNDKGKWFSIITFKMVDKTFSNKKIIGRNHLIFALAEENVFQKNLKINKEKLLEFIQKYNELDK</sequence>
<protein>
    <submittedName>
        <fullName evidence="2">Uncharacterized protein</fullName>
    </submittedName>
</protein>
<evidence type="ECO:0000256" key="1">
    <source>
        <dbReference type="SAM" id="SignalP"/>
    </source>
</evidence>
<feature type="chain" id="PRO_5015674920" evidence="1">
    <location>
        <begin position="22"/>
        <end position="132"/>
    </location>
</feature>
<comment type="caution">
    <text evidence="2">The sequence shown here is derived from an EMBL/GenBank/DDBJ whole genome shotgun (WGS) entry which is preliminary data.</text>
</comment>
<feature type="signal peptide" evidence="1">
    <location>
        <begin position="1"/>
        <end position="21"/>
    </location>
</feature>
<evidence type="ECO:0000313" key="2">
    <source>
        <dbReference type="EMBL" id="PTX62293.1"/>
    </source>
</evidence>
<accession>A0A2T6C1W0</accession>
<keyword evidence="1" id="KW-0732">Signal</keyword>
<proteinExistence type="predicted"/>
<dbReference type="EMBL" id="QBKT01000003">
    <property type="protein sequence ID" value="PTX62293.1"/>
    <property type="molecule type" value="Genomic_DNA"/>
</dbReference>
<dbReference type="AlphaFoldDB" id="A0A2T6C1W0"/>
<keyword evidence="3" id="KW-1185">Reference proteome</keyword>
<evidence type="ECO:0000313" key="3">
    <source>
        <dbReference type="Proteomes" id="UP000244090"/>
    </source>
</evidence>
<name>A0A2T6C1W0_9FLAO</name>